<feature type="region of interest" description="Disordered" evidence="1">
    <location>
        <begin position="1"/>
        <end position="50"/>
    </location>
</feature>
<name>A0ABP7I186_9ACTN</name>
<keyword evidence="3" id="KW-1185">Reference proteome</keyword>
<gene>
    <name evidence="2" type="ORF">GCM10022226_24360</name>
</gene>
<organism evidence="2 3">
    <name type="scientific">Sphaerisporangium flaviroseum</name>
    <dbReference type="NCBI Taxonomy" id="509199"/>
    <lineage>
        <taxon>Bacteria</taxon>
        <taxon>Bacillati</taxon>
        <taxon>Actinomycetota</taxon>
        <taxon>Actinomycetes</taxon>
        <taxon>Streptosporangiales</taxon>
        <taxon>Streptosporangiaceae</taxon>
        <taxon>Sphaerisporangium</taxon>
    </lineage>
</organism>
<evidence type="ECO:0000313" key="2">
    <source>
        <dbReference type="EMBL" id="GAA3803701.1"/>
    </source>
</evidence>
<sequence length="82" mass="8832">MKAIPIPPKMNTKGTAFPTSAAGAEPFSDNASVGAMTPNPRAAAPQNRNDRCRPAMNVLQKKGLWRAQLARWSSSDLRPVKS</sequence>
<dbReference type="EMBL" id="BAAAZR010000004">
    <property type="protein sequence ID" value="GAA3803701.1"/>
    <property type="molecule type" value="Genomic_DNA"/>
</dbReference>
<comment type="caution">
    <text evidence="2">The sequence shown here is derived from an EMBL/GenBank/DDBJ whole genome shotgun (WGS) entry which is preliminary data.</text>
</comment>
<evidence type="ECO:0000256" key="1">
    <source>
        <dbReference type="SAM" id="MobiDB-lite"/>
    </source>
</evidence>
<proteinExistence type="predicted"/>
<dbReference type="Proteomes" id="UP001500888">
    <property type="component" value="Unassembled WGS sequence"/>
</dbReference>
<reference evidence="3" key="1">
    <citation type="journal article" date="2019" name="Int. J. Syst. Evol. Microbiol.">
        <title>The Global Catalogue of Microorganisms (GCM) 10K type strain sequencing project: providing services to taxonomists for standard genome sequencing and annotation.</title>
        <authorList>
            <consortium name="The Broad Institute Genomics Platform"/>
            <consortium name="The Broad Institute Genome Sequencing Center for Infectious Disease"/>
            <person name="Wu L."/>
            <person name="Ma J."/>
        </authorList>
    </citation>
    <scope>NUCLEOTIDE SEQUENCE [LARGE SCALE GENOMIC DNA]</scope>
    <source>
        <strain evidence="3">JCM 16908</strain>
    </source>
</reference>
<accession>A0ABP7I186</accession>
<protein>
    <submittedName>
        <fullName evidence="2">Uncharacterized protein</fullName>
    </submittedName>
</protein>
<evidence type="ECO:0000313" key="3">
    <source>
        <dbReference type="Proteomes" id="UP001500888"/>
    </source>
</evidence>